<gene>
    <name evidence="2" type="ORF">Hypma_014493</name>
</gene>
<reference evidence="2" key="1">
    <citation type="submission" date="2018-04" db="EMBL/GenBank/DDBJ databases">
        <title>Whole genome sequencing of Hypsizygus marmoreus.</title>
        <authorList>
            <person name="Choi I.-G."/>
            <person name="Min B."/>
            <person name="Kim J.-G."/>
            <person name="Kim S."/>
            <person name="Oh Y.-L."/>
            <person name="Kong W.-S."/>
            <person name="Park H."/>
            <person name="Jeong J."/>
            <person name="Song E.-S."/>
        </authorList>
    </citation>
    <scope>NUCLEOTIDE SEQUENCE [LARGE SCALE GENOMIC DNA]</scope>
    <source>
        <strain evidence="2">51987-8</strain>
    </source>
</reference>
<accession>A0A369JGN1</accession>
<keyword evidence="3" id="KW-1185">Reference proteome</keyword>
<sequence length="76" mass="8581">MSKRSKNARTQSEADTETVKSVRDDPSTSTHYDGLRIVLPLVPRLIDEHCLHESPPAALGAFRKMFLPKTLHPFHT</sequence>
<feature type="compositionally biased region" description="Basic and acidic residues" evidence="1">
    <location>
        <begin position="17"/>
        <end position="26"/>
    </location>
</feature>
<protein>
    <submittedName>
        <fullName evidence="2">Uncharacterized protein</fullName>
    </submittedName>
</protein>
<dbReference type="Proteomes" id="UP000076154">
    <property type="component" value="Unassembled WGS sequence"/>
</dbReference>
<comment type="caution">
    <text evidence="2">The sequence shown here is derived from an EMBL/GenBank/DDBJ whole genome shotgun (WGS) entry which is preliminary data.</text>
</comment>
<evidence type="ECO:0000313" key="3">
    <source>
        <dbReference type="Proteomes" id="UP000076154"/>
    </source>
</evidence>
<organism evidence="2 3">
    <name type="scientific">Hypsizygus marmoreus</name>
    <name type="common">White beech mushroom</name>
    <name type="synonym">Agaricus marmoreus</name>
    <dbReference type="NCBI Taxonomy" id="39966"/>
    <lineage>
        <taxon>Eukaryota</taxon>
        <taxon>Fungi</taxon>
        <taxon>Dikarya</taxon>
        <taxon>Basidiomycota</taxon>
        <taxon>Agaricomycotina</taxon>
        <taxon>Agaricomycetes</taxon>
        <taxon>Agaricomycetidae</taxon>
        <taxon>Agaricales</taxon>
        <taxon>Tricholomatineae</taxon>
        <taxon>Lyophyllaceae</taxon>
        <taxon>Hypsizygus</taxon>
    </lineage>
</organism>
<dbReference type="EMBL" id="LUEZ02000087">
    <property type="protein sequence ID" value="RDB18863.1"/>
    <property type="molecule type" value="Genomic_DNA"/>
</dbReference>
<proteinExistence type="predicted"/>
<dbReference type="AlphaFoldDB" id="A0A369JGN1"/>
<name>A0A369JGN1_HYPMA</name>
<evidence type="ECO:0000256" key="1">
    <source>
        <dbReference type="SAM" id="MobiDB-lite"/>
    </source>
</evidence>
<feature type="region of interest" description="Disordered" evidence="1">
    <location>
        <begin position="1"/>
        <end position="31"/>
    </location>
</feature>
<evidence type="ECO:0000313" key="2">
    <source>
        <dbReference type="EMBL" id="RDB18863.1"/>
    </source>
</evidence>
<dbReference type="InParanoid" id="A0A369JGN1"/>